<keyword evidence="4" id="KW-1185">Reference proteome</keyword>
<proteinExistence type="predicted"/>
<dbReference type="RefSeq" id="WP_188784064.1">
    <property type="nucleotide sequence ID" value="NZ_BMNI01000004.1"/>
</dbReference>
<protein>
    <recommendedName>
        <fullName evidence="2">DUF6752 domain-containing protein</fullName>
    </recommendedName>
</protein>
<name>A0ABQ2NAY4_9ACTN</name>
<comment type="caution">
    <text evidence="3">The sequence shown here is derived from an EMBL/GenBank/DDBJ whole genome shotgun (WGS) entry which is preliminary data.</text>
</comment>
<evidence type="ECO:0000313" key="3">
    <source>
        <dbReference type="EMBL" id="GGO89863.1"/>
    </source>
</evidence>
<keyword evidence="1" id="KW-0175">Coiled coil</keyword>
<dbReference type="InterPro" id="IPR046640">
    <property type="entry name" value="DUF6752"/>
</dbReference>
<dbReference type="EMBL" id="BMNI01000004">
    <property type="protein sequence ID" value="GGO89863.1"/>
    <property type="molecule type" value="Genomic_DNA"/>
</dbReference>
<feature type="coiled-coil region" evidence="1">
    <location>
        <begin position="29"/>
        <end position="56"/>
    </location>
</feature>
<dbReference type="Proteomes" id="UP000655410">
    <property type="component" value="Unassembled WGS sequence"/>
</dbReference>
<accession>A0ABQ2NAY4</accession>
<feature type="domain" description="DUF6752" evidence="2">
    <location>
        <begin position="30"/>
        <end position="82"/>
    </location>
</feature>
<evidence type="ECO:0000256" key="1">
    <source>
        <dbReference type="SAM" id="Coils"/>
    </source>
</evidence>
<evidence type="ECO:0000313" key="4">
    <source>
        <dbReference type="Proteomes" id="UP000655410"/>
    </source>
</evidence>
<reference evidence="4" key="1">
    <citation type="journal article" date="2019" name="Int. J. Syst. Evol. Microbiol.">
        <title>The Global Catalogue of Microorganisms (GCM) 10K type strain sequencing project: providing services to taxonomists for standard genome sequencing and annotation.</title>
        <authorList>
            <consortium name="The Broad Institute Genomics Platform"/>
            <consortium name="The Broad Institute Genome Sequencing Center for Infectious Disease"/>
            <person name="Wu L."/>
            <person name="Ma J."/>
        </authorList>
    </citation>
    <scope>NUCLEOTIDE SEQUENCE [LARGE SCALE GENOMIC DNA]</scope>
    <source>
        <strain evidence="4">CGMCC 4.7371</strain>
    </source>
</reference>
<gene>
    <name evidence="3" type="ORF">GCM10011584_20340</name>
</gene>
<organism evidence="3 4">
    <name type="scientific">Nocardioides phosphati</name>
    <dbReference type="NCBI Taxonomy" id="1867775"/>
    <lineage>
        <taxon>Bacteria</taxon>
        <taxon>Bacillati</taxon>
        <taxon>Actinomycetota</taxon>
        <taxon>Actinomycetes</taxon>
        <taxon>Propionibacteriales</taxon>
        <taxon>Nocardioidaceae</taxon>
        <taxon>Nocardioides</taxon>
    </lineage>
</organism>
<sequence length="83" mass="9873">MSELTDRARRRARGVARRARDRYQAPHAIEARLRALEEEAQEARQLQRRVAELTDVVTELLIPIHLRDDARVEEVLERYRSRL</sequence>
<evidence type="ECO:0000259" key="2">
    <source>
        <dbReference type="Pfam" id="PF20537"/>
    </source>
</evidence>
<dbReference type="Pfam" id="PF20537">
    <property type="entry name" value="DUF6752"/>
    <property type="match status" value="1"/>
</dbReference>